<dbReference type="OrthoDB" id="278693at2"/>
<evidence type="ECO:0000313" key="2">
    <source>
        <dbReference type="Proteomes" id="UP000025238"/>
    </source>
</evidence>
<evidence type="ECO:0008006" key="3">
    <source>
        <dbReference type="Google" id="ProtNLM"/>
    </source>
</evidence>
<organism evidence="1 2">
    <name type="scientific">Stutzerimonas stutzeri</name>
    <name type="common">Pseudomonas stutzeri</name>
    <dbReference type="NCBI Taxonomy" id="316"/>
    <lineage>
        <taxon>Bacteria</taxon>
        <taxon>Pseudomonadati</taxon>
        <taxon>Pseudomonadota</taxon>
        <taxon>Gammaproteobacteria</taxon>
        <taxon>Pseudomonadales</taxon>
        <taxon>Pseudomonadaceae</taxon>
        <taxon>Stutzerimonas</taxon>
    </lineage>
</organism>
<evidence type="ECO:0000313" key="1">
    <source>
        <dbReference type="EMBL" id="AHY43240.1"/>
    </source>
</evidence>
<reference evidence="1 2" key="1">
    <citation type="submission" date="2014-03" db="EMBL/GenBank/DDBJ databases">
        <title>Complete genome sequence of Pseudomonas stutzeri 19SMN4.</title>
        <authorList>
            <person name="Brunet-Galmes I."/>
            <person name="Nogales B."/>
            <person name="Busquets A."/>
            <person name="Pena A."/>
            <person name="Gomila M."/>
            <person name="Garcia-Valdes E."/>
            <person name="Lalucat J."/>
            <person name="Bennasar A."/>
            <person name="Bosch R."/>
        </authorList>
    </citation>
    <scope>NUCLEOTIDE SEQUENCE [LARGE SCALE GENOMIC DNA]</scope>
    <source>
        <strain evidence="1 2">19SMN4</strain>
    </source>
</reference>
<gene>
    <name evidence="1" type="ORF">UIB01_12450</name>
</gene>
<proteinExistence type="predicted"/>
<dbReference type="Proteomes" id="UP000025238">
    <property type="component" value="Chromosome"/>
</dbReference>
<protein>
    <recommendedName>
        <fullName evidence="3">ATPase</fullName>
    </recommendedName>
</protein>
<dbReference type="PATRIC" id="fig|316.97.peg.2491"/>
<dbReference type="KEGG" id="pstu:UIB01_12450"/>
<dbReference type="EMBL" id="CP007509">
    <property type="protein sequence ID" value="AHY43240.1"/>
    <property type="molecule type" value="Genomic_DNA"/>
</dbReference>
<dbReference type="AlphaFoldDB" id="A0A023WU42"/>
<name>A0A023WU42_STUST</name>
<accession>A0A023WU42</accession>
<sequence>MKIERFEDLINWTRDTHAMLARCMARCSDKHEETRAKWLLVYIADHERVLAETVDKIEKHADPKALHTWIYDYLTRNPVLRNQACKPYDTMTVEEISLDIFTIHNQVIDLYRSLARRAEIDGARDLAEDLLGLEEHETMRLARQVSRIHEM</sequence>